<dbReference type="STRING" id="708197.A0A166SLM3"/>
<feature type="domain" description="Gal80p-like C-terminal" evidence="2">
    <location>
        <begin position="143"/>
        <end position="294"/>
    </location>
</feature>
<proteinExistence type="predicted"/>
<dbReference type="InterPro" id="IPR055080">
    <property type="entry name" value="Gal80p-like_C"/>
</dbReference>
<accession>A0A166SLM3</accession>
<dbReference type="AlphaFoldDB" id="A0A166SLM3"/>
<evidence type="ECO:0000259" key="1">
    <source>
        <dbReference type="Pfam" id="PF01408"/>
    </source>
</evidence>
<dbReference type="InterPro" id="IPR000683">
    <property type="entry name" value="Gfo/Idh/MocA-like_OxRdtase_N"/>
</dbReference>
<organism evidence="3 4">
    <name type="scientific">Colletotrichum tofieldiae</name>
    <dbReference type="NCBI Taxonomy" id="708197"/>
    <lineage>
        <taxon>Eukaryota</taxon>
        <taxon>Fungi</taxon>
        <taxon>Dikarya</taxon>
        <taxon>Ascomycota</taxon>
        <taxon>Pezizomycotina</taxon>
        <taxon>Sordariomycetes</taxon>
        <taxon>Hypocreomycetidae</taxon>
        <taxon>Glomerellales</taxon>
        <taxon>Glomerellaceae</taxon>
        <taxon>Colletotrichum</taxon>
        <taxon>Colletotrichum spaethianum species complex</taxon>
    </lineage>
</organism>
<dbReference type="InterPro" id="IPR051317">
    <property type="entry name" value="Gfo/Idh/MocA_oxidoreduct"/>
</dbReference>
<dbReference type="Gene3D" id="3.30.360.10">
    <property type="entry name" value="Dihydrodipicolinate Reductase, domain 2"/>
    <property type="match status" value="1"/>
</dbReference>
<evidence type="ECO:0000313" key="3">
    <source>
        <dbReference type="EMBL" id="KZL70890.1"/>
    </source>
</evidence>
<sequence>MALIRLGIIGLSGKNLTSWASVAHLPYLLSSRGRAQYKIVALCNSSIESGLQAIEIFHLPRDARAYDSPVDLAQDASVDFVVCSTRVDKHFETIKPSIAAGKGVFVEWPLASNTSQVRELVCLAREQGVKSMVGLQGSTTAPIAAVRRLLKSGRIGKVLGSTVYATGGTSGRDVFPESLKYFTEMETGGNVITVAFGHLWEYITSTLGDVKEIHSRLQLLRPKVGLTSSKSGAIIDVVESNVPDLAFVTASLIGTDFVQDGASLLMSFRRGQPFPDDPHLTWMILGETGEIKLTAEGGTTPRTMASSPVRILWHEFATGQVQEVGWGWESWLQELPFAARGVAALYDAYAQENKKAYSDFEHALKRHNQLEQILGGWQESHVVEPPGEDS</sequence>
<dbReference type="EMBL" id="LFIV01000082">
    <property type="protein sequence ID" value="KZL70890.1"/>
    <property type="molecule type" value="Genomic_DNA"/>
</dbReference>
<dbReference type="Proteomes" id="UP000076552">
    <property type="component" value="Unassembled WGS sequence"/>
</dbReference>
<feature type="domain" description="Gfo/Idh/MocA-like oxidoreductase N-terminal" evidence="1">
    <location>
        <begin position="4"/>
        <end position="134"/>
    </location>
</feature>
<evidence type="ECO:0000259" key="2">
    <source>
        <dbReference type="Pfam" id="PF22685"/>
    </source>
</evidence>
<dbReference type="PANTHER" id="PTHR43708">
    <property type="entry name" value="CONSERVED EXPRESSED OXIDOREDUCTASE (EUROFUNG)"/>
    <property type="match status" value="1"/>
</dbReference>
<name>A0A166SLM3_9PEZI</name>
<comment type="caution">
    <text evidence="3">The sequence shown here is derived from an EMBL/GenBank/DDBJ whole genome shotgun (WGS) entry which is preliminary data.</text>
</comment>
<gene>
    <name evidence="3" type="ORF">CT0861_01306</name>
</gene>
<dbReference type="SUPFAM" id="SSF51735">
    <property type="entry name" value="NAD(P)-binding Rossmann-fold domains"/>
    <property type="match status" value="1"/>
</dbReference>
<dbReference type="InterPro" id="IPR036291">
    <property type="entry name" value="NAD(P)-bd_dom_sf"/>
</dbReference>
<dbReference type="GO" id="GO:0000166">
    <property type="term" value="F:nucleotide binding"/>
    <property type="evidence" value="ECO:0007669"/>
    <property type="project" value="InterPro"/>
</dbReference>
<dbReference type="PANTHER" id="PTHR43708:SF1">
    <property type="entry name" value="GALACTOSE_LACTOSE METABOLISM REGULATORY PROTEIN GAL80"/>
    <property type="match status" value="1"/>
</dbReference>
<dbReference type="Pfam" id="PF22685">
    <property type="entry name" value="Gal80p_C-like"/>
    <property type="match status" value="1"/>
</dbReference>
<dbReference type="Gene3D" id="3.40.50.720">
    <property type="entry name" value="NAD(P)-binding Rossmann-like Domain"/>
    <property type="match status" value="1"/>
</dbReference>
<reference evidence="3 4" key="1">
    <citation type="submission" date="2015-06" db="EMBL/GenBank/DDBJ databases">
        <title>Survival trade-offs in plant roots during colonization by closely related pathogenic and mutualistic fungi.</title>
        <authorList>
            <person name="Hacquard S."/>
            <person name="Kracher B."/>
            <person name="Hiruma K."/>
            <person name="Weinman A."/>
            <person name="Muench P."/>
            <person name="Garrido Oter R."/>
            <person name="Ver Loren van Themaat E."/>
            <person name="Dallerey J.-F."/>
            <person name="Damm U."/>
            <person name="Henrissat B."/>
            <person name="Lespinet O."/>
            <person name="Thon M."/>
            <person name="Kemen E."/>
            <person name="McHardy A.C."/>
            <person name="Schulze-Lefert P."/>
            <person name="O'Connell R.J."/>
        </authorList>
    </citation>
    <scope>NUCLEOTIDE SEQUENCE [LARGE SCALE GENOMIC DNA]</scope>
    <source>
        <strain evidence="3 4">0861</strain>
    </source>
</reference>
<dbReference type="SUPFAM" id="SSF55347">
    <property type="entry name" value="Glyceraldehyde-3-phosphate dehydrogenase-like, C-terminal domain"/>
    <property type="match status" value="1"/>
</dbReference>
<dbReference type="Pfam" id="PF01408">
    <property type="entry name" value="GFO_IDH_MocA"/>
    <property type="match status" value="1"/>
</dbReference>
<protein>
    <submittedName>
        <fullName evidence="3">Oxidoreductase family protein</fullName>
    </submittedName>
</protein>
<keyword evidence="4" id="KW-1185">Reference proteome</keyword>
<evidence type="ECO:0000313" key="4">
    <source>
        <dbReference type="Proteomes" id="UP000076552"/>
    </source>
</evidence>